<dbReference type="SUPFAM" id="SSF56645">
    <property type="entry name" value="Acyl-CoA dehydrogenase NM domain-like"/>
    <property type="match status" value="1"/>
</dbReference>
<dbReference type="InterPro" id="IPR037069">
    <property type="entry name" value="AcylCoA_DH/ox_N_sf"/>
</dbReference>
<keyword evidence="5 6" id="KW-0560">Oxidoreductase</keyword>
<dbReference type="SUPFAM" id="SSF47203">
    <property type="entry name" value="Acyl-CoA dehydrogenase C-terminal domain-like"/>
    <property type="match status" value="1"/>
</dbReference>
<dbReference type="Gene3D" id="1.20.140.10">
    <property type="entry name" value="Butyryl-CoA Dehydrogenase, subunit A, domain 3"/>
    <property type="match status" value="1"/>
</dbReference>
<dbReference type="PIRSF" id="PIRSF016578">
    <property type="entry name" value="HsaA"/>
    <property type="match status" value="1"/>
</dbReference>
<feature type="domain" description="Acyl-CoA dehydrogenase/oxidase C-terminal" evidence="7">
    <location>
        <begin position="232"/>
        <end position="380"/>
    </location>
</feature>
<sequence>MNFELTDDQRAIQELCRDFAQNEVAPQAERNDAEARFPYELVAKMAELGLMGLPFPEEYGGAGADTVSYALAVMEISRADASTGITLAAHVSLGASPIYYFGTETQKQTYLVPLARGEKLWGFGLTEPNAGSDAGGTQTRAVLGDGQWTINGTKAFITNSGTEITGGTTITAITGTDADGKPEISNIIVPQDTPGFTRSKQYKKMGWRASDTRELSFVDAKVPEENLLGRRGHGFRQFLSILDGGRISVAALSVGLAMGAYDEAYKYAKERHQFGKPISKFQAIQFKLADMLMEIEHAKLMVLKAAWEKDQGRPFELNASLAKLFSGEMSRRVVNEALQIHGGYGFMDEYPISRMYRDQKINEIGEGTNEVQRLVIARQIGL</sequence>
<evidence type="ECO:0000256" key="2">
    <source>
        <dbReference type="ARBA" id="ARBA00009347"/>
    </source>
</evidence>
<dbReference type="PROSITE" id="PS00072">
    <property type="entry name" value="ACYL_COA_DH_1"/>
    <property type="match status" value="1"/>
</dbReference>
<dbReference type="GO" id="GO:0003995">
    <property type="term" value="F:acyl-CoA dehydrogenase activity"/>
    <property type="evidence" value="ECO:0007669"/>
    <property type="project" value="InterPro"/>
</dbReference>
<dbReference type="FunFam" id="1.10.540.10:FF:000002">
    <property type="entry name" value="Acyl-CoA dehydrogenase FadE19"/>
    <property type="match status" value="1"/>
</dbReference>
<protein>
    <submittedName>
        <fullName evidence="10">Acyl-CoA dehydrogenase YngJ</fullName>
    </submittedName>
</protein>
<dbReference type="InterPro" id="IPR006091">
    <property type="entry name" value="Acyl-CoA_Oxase/DH_mid-dom"/>
</dbReference>
<proteinExistence type="inferred from homology"/>
<organism evidence="10 11">
    <name type="scientific">Vulcanimicrobium alpinum</name>
    <dbReference type="NCBI Taxonomy" id="3016050"/>
    <lineage>
        <taxon>Bacteria</taxon>
        <taxon>Bacillati</taxon>
        <taxon>Vulcanimicrobiota</taxon>
        <taxon>Vulcanimicrobiia</taxon>
        <taxon>Vulcanimicrobiales</taxon>
        <taxon>Vulcanimicrobiaceae</taxon>
        <taxon>Vulcanimicrobium</taxon>
    </lineage>
</organism>
<dbReference type="AlphaFoldDB" id="A0AAN2C8W1"/>
<dbReference type="Pfam" id="PF02770">
    <property type="entry name" value="Acyl-CoA_dh_M"/>
    <property type="match status" value="1"/>
</dbReference>
<dbReference type="InterPro" id="IPR046373">
    <property type="entry name" value="Acyl-CoA_Oxase/DH_mid-dom_sf"/>
</dbReference>
<dbReference type="Gene3D" id="1.10.540.10">
    <property type="entry name" value="Acyl-CoA dehydrogenase/oxidase, N-terminal domain"/>
    <property type="match status" value="1"/>
</dbReference>
<dbReference type="RefSeq" id="WP_317996040.1">
    <property type="nucleotide sequence ID" value="NZ_AP025523.1"/>
</dbReference>
<dbReference type="Gene3D" id="2.40.110.10">
    <property type="entry name" value="Butyryl-CoA Dehydrogenase, subunit A, domain 2"/>
    <property type="match status" value="1"/>
</dbReference>
<reference evidence="10 11" key="1">
    <citation type="journal article" date="2022" name="ISME Commun">
        <title>Vulcanimicrobium alpinus gen. nov. sp. nov., the first cultivated representative of the candidate phylum 'Eremiobacterota', is a metabolically versatile aerobic anoxygenic phototroph.</title>
        <authorList>
            <person name="Yabe S."/>
            <person name="Muto K."/>
            <person name="Abe K."/>
            <person name="Yokota A."/>
            <person name="Staudigel H."/>
            <person name="Tebo B.M."/>
        </authorList>
    </citation>
    <scope>NUCLEOTIDE SEQUENCE [LARGE SCALE GENOMIC DNA]</scope>
    <source>
        <strain evidence="10 11">WC8-2</strain>
    </source>
</reference>
<evidence type="ECO:0000256" key="5">
    <source>
        <dbReference type="ARBA" id="ARBA00023002"/>
    </source>
</evidence>
<evidence type="ECO:0000259" key="9">
    <source>
        <dbReference type="Pfam" id="PF02771"/>
    </source>
</evidence>
<dbReference type="KEGG" id="vab:WPS_02380"/>
<dbReference type="FunFam" id="2.40.110.10:FF:000009">
    <property type="entry name" value="Acyl-CoA dehydrogenase"/>
    <property type="match status" value="1"/>
</dbReference>
<gene>
    <name evidence="10" type="primary">yngJ</name>
    <name evidence="10" type="ORF">WPS_02380</name>
</gene>
<evidence type="ECO:0000259" key="7">
    <source>
        <dbReference type="Pfam" id="PF00441"/>
    </source>
</evidence>
<evidence type="ECO:0000256" key="6">
    <source>
        <dbReference type="RuleBase" id="RU362125"/>
    </source>
</evidence>
<evidence type="ECO:0000259" key="8">
    <source>
        <dbReference type="Pfam" id="PF02770"/>
    </source>
</evidence>
<dbReference type="InterPro" id="IPR036250">
    <property type="entry name" value="AcylCo_DH-like_C"/>
</dbReference>
<name>A0AAN2C8W1_UNVUL</name>
<dbReference type="PROSITE" id="PS00073">
    <property type="entry name" value="ACYL_COA_DH_2"/>
    <property type="match status" value="1"/>
</dbReference>
<dbReference type="Pfam" id="PF02771">
    <property type="entry name" value="Acyl-CoA_dh_N"/>
    <property type="match status" value="1"/>
</dbReference>
<evidence type="ECO:0000313" key="11">
    <source>
        <dbReference type="Proteomes" id="UP001317532"/>
    </source>
</evidence>
<accession>A0AAN2C8W1</accession>
<evidence type="ECO:0000313" key="10">
    <source>
        <dbReference type="EMBL" id="BDE04962.1"/>
    </source>
</evidence>
<dbReference type="PANTHER" id="PTHR43884">
    <property type="entry name" value="ACYL-COA DEHYDROGENASE"/>
    <property type="match status" value="1"/>
</dbReference>
<dbReference type="InterPro" id="IPR013786">
    <property type="entry name" value="AcylCoA_DH/ox_N"/>
</dbReference>
<dbReference type="InterPro" id="IPR006089">
    <property type="entry name" value="Acyl-CoA_DH_CS"/>
</dbReference>
<dbReference type="EMBL" id="AP025523">
    <property type="protein sequence ID" value="BDE04962.1"/>
    <property type="molecule type" value="Genomic_DNA"/>
</dbReference>
<dbReference type="InterPro" id="IPR009100">
    <property type="entry name" value="AcylCoA_DH/oxidase_NM_dom_sf"/>
</dbReference>
<dbReference type="InterPro" id="IPR009075">
    <property type="entry name" value="AcylCo_DH/oxidase_C"/>
</dbReference>
<comment type="cofactor">
    <cofactor evidence="1 6">
        <name>FAD</name>
        <dbReference type="ChEBI" id="CHEBI:57692"/>
    </cofactor>
</comment>
<dbReference type="GO" id="GO:0050660">
    <property type="term" value="F:flavin adenine dinucleotide binding"/>
    <property type="evidence" value="ECO:0007669"/>
    <property type="project" value="InterPro"/>
</dbReference>
<dbReference type="PANTHER" id="PTHR43884:SF12">
    <property type="entry name" value="ISOVALERYL-COA DEHYDROGENASE, MITOCHONDRIAL-RELATED"/>
    <property type="match status" value="1"/>
</dbReference>
<feature type="domain" description="Acyl-CoA dehydrogenase/oxidase N-terminal" evidence="9">
    <location>
        <begin position="6"/>
        <end position="118"/>
    </location>
</feature>
<dbReference type="Pfam" id="PF00441">
    <property type="entry name" value="Acyl-CoA_dh_1"/>
    <property type="match status" value="1"/>
</dbReference>
<keyword evidence="4 6" id="KW-0274">FAD</keyword>
<feature type="domain" description="Acyl-CoA oxidase/dehydrogenase middle" evidence="8">
    <location>
        <begin position="123"/>
        <end position="219"/>
    </location>
</feature>
<comment type="similarity">
    <text evidence="2 6">Belongs to the acyl-CoA dehydrogenase family.</text>
</comment>
<dbReference type="Proteomes" id="UP001317532">
    <property type="component" value="Chromosome"/>
</dbReference>
<evidence type="ECO:0000256" key="4">
    <source>
        <dbReference type="ARBA" id="ARBA00022827"/>
    </source>
</evidence>
<keyword evidence="11" id="KW-1185">Reference proteome</keyword>
<evidence type="ECO:0000256" key="3">
    <source>
        <dbReference type="ARBA" id="ARBA00022630"/>
    </source>
</evidence>
<keyword evidence="3 6" id="KW-0285">Flavoprotein</keyword>
<dbReference type="FunFam" id="1.20.140.10:FF:000001">
    <property type="entry name" value="Acyl-CoA dehydrogenase"/>
    <property type="match status" value="1"/>
</dbReference>
<evidence type="ECO:0000256" key="1">
    <source>
        <dbReference type="ARBA" id="ARBA00001974"/>
    </source>
</evidence>